<dbReference type="AlphaFoldDB" id="A0A0F9D5F8"/>
<comment type="caution">
    <text evidence="2">The sequence shown here is derived from an EMBL/GenBank/DDBJ whole genome shotgun (WGS) entry which is preliminary data.</text>
</comment>
<evidence type="ECO:0000313" key="2">
    <source>
        <dbReference type="EMBL" id="KKL56983.1"/>
    </source>
</evidence>
<evidence type="ECO:0000256" key="1">
    <source>
        <dbReference type="SAM" id="Phobius"/>
    </source>
</evidence>
<name>A0A0F9D5F8_9ZZZZ</name>
<dbReference type="EMBL" id="LAZR01030315">
    <property type="protein sequence ID" value="KKL56983.1"/>
    <property type="molecule type" value="Genomic_DNA"/>
</dbReference>
<keyword evidence="1" id="KW-0812">Transmembrane</keyword>
<organism evidence="2">
    <name type="scientific">marine sediment metagenome</name>
    <dbReference type="NCBI Taxonomy" id="412755"/>
    <lineage>
        <taxon>unclassified sequences</taxon>
        <taxon>metagenomes</taxon>
        <taxon>ecological metagenomes</taxon>
    </lineage>
</organism>
<feature type="transmembrane region" description="Helical" evidence="1">
    <location>
        <begin position="6"/>
        <end position="27"/>
    </location>
</feature>
<keyword evidence="1" id="KW-0472">Membrane</keyword>
<sequence>MSAEYIWLAIWLAVIAVYYAVFVRRWLLEDWRRWKADKAAKAEADLQDIISEERYYEKRFMRNVQFQECENDHLGGDCPYCGAV</sequence>
<protein>
    <submittedName>
        <fullName evidence="2">Uncharacterized protein</fullName>
    </submittedName>
</protein>
<gene>
    <name evidence="2" type="ORF">LCGC14_2240000</name>
</gene>
<reference evidence="2" key="1">
    <citation type="journal article" date="2015" name="Nature">
        <title>Complex archaea that bridge the gap between prokaryotes and eukaryotes.</title>
        <authorList>
            <person name="Spang A."/>
            <person name="Saw J.H."/>
            <person name="Jorgensen S.L."/>
            <person name="Zaremba-Niedzwiedzka K."/>
            <person name="Martijn J."/>
            <person name="Lind A.E."/>
            <person name="van Eijk R."/>
            <person name="Schleper C."/>
            <person name="Guy L."/>
            <person name="Ettema T.J."/>
        </authorList>
    </citation>
    <scope>NUCLEOTIDE SEQUENCE</scope>
</reference>
<accession>A0A0F9D5F8</accession>
<proteinExistence type="predicted"/>
<keyword evidence="1" id="KW-1133">Transmembrane helix</keyword>